<dbReference type="InterPro" id="IPR050416">
    <property type="entry name" value="FAD-linked_Oxidoreductase"/>
</dbReference>
<dbReference type="InterPro" id="IPR006093">
    <property type="entry name" value="Oxy_OxRdtase_FAD_BS"/>
</dbReference>
<keyword evidence="3" id="KW-0285">Flavoprotein</keyword>
<organism evidence="8 9">
    <name type="scientific">Micromonospora echinospora</name>
    <name type="common">Micromonospora purpurea</name>
    <dbReference type="NCBI Taxonomy" id="1877"/>
    <lineage>
        <taxon>Bacteria</taxon>
        <taxon>Bacillati</taxon>
        <taxon>Actinomycetota</taxon>
        <taxon>Actinomycetes</taxon>
        <taxon>Micromonosporales</taxon>
        <taxon>Micromonosporaceae</taxon>
        <taxon>Micromonospora</taxon>
    </lineage>
</organism>
<evidence type="ECO:0000259" key="7">
    <source>
        <dbReference type="PROSITE" id="PS51387"/>
    </source>
</evidence>
<reference evidence="8 9" key="1">
    <citation type="submission" date="2020-08" db="EMBL/GenBank/DDBJ databases">
        <title>Sequencing the genomes of 1000 actinobacteria strains.</title>
        <authorList>
            <person name="Klenk H.-P."/>
        </authorList>
    </citation>
    <scope>NUCLEOTIDE SEQUENCE [LARGE SCALE GENOMIC DNA]</scope>
    <source>
        <strain evidence="8 9">DSM 43036</strain>
    </source>
</reference>
<protein>
    <submittedName>
        <fullName evidence="8">FAD/FMN-containing dehydrogenase</fullName>
    </submittedName>
</protein>
<dbReference type="SUPFAM" id="SSF56176">
    <property type="entry name" value="FAD-binding/transporter-associated domain-like"/>
    <property type="match status" value="1"/>
</dbReference>
<name>A0ABR6MIH5_MICEC</name>
<dbReference type="Gene3D" id="3.30.465.10">
    <property type="match status" value="1"/>
</dbReference>
<dbReference type="PROSITE" id="PS00862">
    <property type="entry name" value="OX2_COVAL_FAD"/>
    <property type="match status" value="1"/>
</dbReference>
<feature type="compositionally biased region" description="Basic and acidic residues" evidence="6">
    <location>
        <begin position="460"/>
        <end position="475"/>
    </location>
</feature>
<comment type="caution">
    <text evidence="8">The sequence shown here is derived from an EMBL/GenBank/DDBJ whole genome shotgun (WGS) entry which is preliminary data.</text>
</comment>
<dbReference type="RefSeq" id="WP_184686858.1">
    <property type="nucleotide sequence ID" value="NZ_JACHJC010000001.1"/>
</dbReference>
<dbReference type="InterPro" id="IPR012951">
    <property type="entry name" value="BBE"/>
</dbReference>
<dbReference type="InterPro" id="IPR016169">
    <property type="entry name" value="FAD-bd_PCMH_sub2"/>
</dbReference>
<evidence type="ECO:0000313" key="9">
    <source>
        <dbReference type="Proteomes" id="UP000618986"/>
    </source>
</evidence>
<evidence type="ECO:0000313" key="8">
    <source>
        <dbReference type="EMBL" id="MBB5115170.1"/>
    </source>
</evidence>
<dbReference type="EMBL" id="JACHJC010000001">
    <property type="protein sequence ID" value="MBB5115170.1"/>
    <property type="molecule type" value="Genomic_DNA"/>
</dbReference>
<evidence type="ECO:0000256" key="5">
    <source>
        <dbReference type="ARBA" id="ARBA00023002"/>
    </source>
</evidence>
<proteinExistence type="inferred from homology"/>
<comment type="cofactor">
    <cofactor evidence="1">
        <name>FAD</name>
        <dbReference type="ChEBI" id="CHEBI:57692"/>
    </cofactor>
</comment>
<feature type="compositionally biased region" description="Pro residues" evidence="6">
    <location>
        <begin position="450"/>
        <end position="459"/>
    </location>
</feature>
<evidence type="ECO:0000256" key="6">
    <source>
        <dbReference type="SAM" id="MobiDB-lite"/>
    </source>
</evidence>
<dbReference type="GeneID" id="300295538"/>
<dbReference type="Proteomes" id="UP000618986">
    <property type="component" value="Unassembled WGS sequence"/>
</dbReference>
<dbReference type="Pfam" id="PF01565">
    <property type="entry name" value="FAD_binding_4"/>
    <property type="match status" value="1"/>
</dbReference>
<evidence type="ECO:0000256" key="2">
    <source>
        <dbReference type="ARBA" id="ARBA00005466"/>
    </source>
</evidence>
<dbReference type="Gene3D" id="3.30.43.10">
    <property type="entry name" value="Uridine Diphospho-n-acetylenolpyruvylglucosamine Reductase, domain 2"/>
    <property type="match status" value="1"/>
</dbReference>
<keyword evidence="9" id="KW-1185">Reference proteome</keyword>
<dbReference type="PANTHER" id="PTHR42973:SF39">
    <property type="entry name" value="FAD-BINDING PCMH-TYPE DOMAIN-CONTAINING PROTEIN"/>
    <property type="match status" value="1"/>
</dbReference>
<keyword evidence="5" id="KW-0560">Oxidoreductase</keyword>
<feature type="domain" description="FAD-binding PCMH-type" evidence="7">
    <location>
        <begin position="41"/>
        <end position="211"/>
    </location>
</feature>
<evidence type="ECO:0000256" key="3">
    <source>
        <dbReference type="ARBA" id="ARBA00022630"/>
    </source>
</evidence>
<keyword evidence="4" id="KW-0274">FAD</keyword>
<dbReference type="Gene3D" id="3.40.462.20">
    <property type="match status" value="1"/>
</dbReference>
<dbReference type="InterPro" id="IPR036318">
    <property type="entry name" value="FAD-bd_PCMH-like_sf"/>
</dbReference>
<dbReference type="Pfam" id="PF08031">
    <property type="entry name" value="BBE"/>
    <property type="match status" value="1"/>
</dbReference>
<dbReference type="PROSITE" id="PS51387">
    <property type="entry name" value="FAD_PCMH"/>
    <property type="match status" value="1"/>
</dbReference>
<dbReference type="InterPro" id="IPR016167">
    <property type="entry name" value="FAD-bd_PCMH_sub1"/>
</dbReference>
<dbReference type="PANTHER" id="PTHR42973">
    <property type="entry name" value="BINDING OXIDOREDUCTASE, PUTATIVE (AFU_ORTHOLOGUE AFUA_1G17690)-RELATED"/>
    <property type="match status" value="1"/>
</dbReference>
<accession>A0ABR6MIH5</accession>
<evidence type="ECO:0000256" key="4">
    <source>
        <dbReference type="ARBA" id="ARBA00022827"/>
    </source>
</evidence>
<dbReference type="InterPro" id="IPR016166">
    <property type="entry name" value="FAD-bd_PCMH"/>
</dbReference>
<sequence length="475" mass="49225">MTSAPDLPRATGLLREALGARLLTPADPGFPAAVRLWNGAPAGTPALVARCQDADEVALAVRVAGRCRLPLSVRGGGHDWAGRALRDGGLVVDLTGMRQVDIGPGASTVTVGGGATAADAIAALRPYDRVVVTGVVRAVGLAGLTMAGGYGPLCGRHGLALDNLLGAEVVLADGRRVTADPEHEPELYWALRGGGGNFGVVTALRLRTHPLAAALAGMLLFPAAQATAVLRGYGQAVRDAPDELTVMAGFLPGPAGEPVVFLAPVFTGDDAAAGQAAVDRLRALGTPVVDQVAPLAYEDVLRLFDGGMADGNHYLLRTRWLARVDEPVVAALTAAAGAVSSPFSAIALHHFHGAASRVPVQRTAFGLRADHLLAEIIAVWTPGGDPAPHRAWAEHTSAALAPHALPGGYPNLLAPEETDRVRLAYGSNWERLRRAKRRYDPRGMFSAVPTLPPAGPPGPRHGEGGRQPREHPAGT</sequence>
<comment type="similarity">
    <text evidence="2">Belongs to the oxygen-dependent FAD-linked oxidoreductase family.</text>
</comment>
<gene>
    <name evidence="8" type="ORF">FHU28_005009</name>
</gene>
<dbReference type="InterPro" id="IPR006094">
    <property type="entry name" value="Oxid_FAD_bind_N"/>
</dbReference>
<feature type="region of interest" description="Disordered" evidence="6">
    <location>
        <begin position="440"/>
        <end position="475"/>
    </location>
</feature>
<evidence type="ECO:0000256" key="1">
    <source>
        <dbReference type="ARBA" id="ARBA00001974"/>
    </source>
</evidence>